<dbReference type="PANTHER" id="PTHR23506:SF23">
    <property type="entry name" value="GH10249P"/>
    <property type="match status" value="1"/>
</dbReference>
<dbReference type="Pfam" id="PF07690">
    <property type="entry name" value="MFS_1"/>
    <property type="match status" value="1"/>
</dbReference>
<dbReference type="PANTHER" id="PTHR23506">
    <property type="entry name" value="GH10249P"/>
    <property type="match status" value="1"/>
</dbReference>
<dbReference type="Proteomes" id="UP000291236">
    <property type="component" value="Chromosome"/>
</dbReference>
<protein>
    <submittedName>
        <fullName evidence="8">MFS transporter</fullName>
    </submittedName>
</protein>
<accession>A0A4P2VVE7</accession>
<feature type="transmembrane region" description="Helical" evidence="6">
    <location>
        <begin position="209"/>
        <end position="230"/>
    </location>
</feature>
<name>A0A4P2VVE7_FLUSA</name>
<organism evidence="8 9">
    <name type="scientific">Fluviispira sanaruensis</name>
    <dbReference type="NCBI Taxonomy" id="2493639"/>
    <lineage>
        <taxon>Bacteria</taxon>
        <taxon>Pseudomonadati</taxon>
        <taxon>Bdellovibrionota</taxon>
        <taxon>Oligoflexia</taxon>
        <taxon>Silvanigrellales</taxon>
        <taxon>Silvanigrellaceae</taxon>
        <taxon>Fluviispira</taxon>
    </lineage>
</organism>
<feature type="transmembrane region" description="Helical" evidence="6">
    <location>
        <begin position="12"/>
        <end position="32"/>
    </location>
</feature>
<evidence type="ECO:0000259" key="7">
    <source>
        <dbReference type="PROSITE" id="PS50850"/>
    </source>
</evidence>
<evidence type="ECO:0000313" key="8">
    <source>
        <dbReference type="EMBL" id="BBH52882.1"/>
    </source>
</evidence>
<dbReference type="KEGG" id="sbf:JCM31447_13250"/>
<gene>
    <name evidence="8" type="ORF">JCM31447_13250</name>
</gene>
<sequence length="429" mass="46425">MFAVTNQTNNKIFVVIAVAFAMFVDAMSYGIVVPLLPIYASQYLNHSNTLTSLFVSIYAIGLLLSVPFVNFLTQKIGNKSTLIFGGFLLFFSLILFPFGNSIGLLFLARFLQGASAAITWTAGLGLVALNVHPQKRSTALGTVMVGVSVGHLLGAPFAGFLYEFGGLYLPFFGVSLFTIISLALFYLLKDRNEVIINLKKYNNLDFVKLISKNNILFGLCAVVLLESFMISMLEPTLALFVSRQFDASSMTIGLLFGVQVLTLGILSPFVGKLADKYGKLKMIVIGMFSCGVLFLSMASTQTLPSFFILMSLLGVSSAFFMSPVLSAFADEIDKSEMKGLYHIAYGIFNLVYSLGMILGPTCGGALSEMWSETASFAVVGIVLLAAVPPVVYTILLKKKVSYTVQPSAIDLAHPAEKSKSKVQDFSPIA</sequence>
<dbReference type="OrthoDB" id="9812221at2"/>
<dbReference type="GO" id="GO:0016020">
    <property type="term" value="C:membrane"/>
    <property type="evidence" value="ECO:0007669"/>
    <property type="project" value="UniProtKB-SubCell"/>
</dbReference>
<feature type="transmembrane region" description="Helical" evidence="6">
    <location>
        <begin position="340"/>
        <end position="361"/>
    </location>
</feature>
<keyword evidence="4 6" id="KW-1133">Transmembrane helix</keyword>
<dbReference type="InterPro" id="IPR011701">
    <property type="entry name" value="MFS"/>
</dbReference>
<dbReference type="InterPro" id="IPR036259">
    <property type="entry name" value="MFS_trans_sf"/>
</dbReference>
<dbReference type="CDD" id="cd17325">
    <property type="entry name" value="MFS_MdtG_SLC18_like"/>
    <property type="match status" value="1"/>
</dbReference>
<evidence type="ECO:0000256" key="4">
    <source>
        <dbReference type="ARBA" id="ARBA00022989"/>
    </source>
</evidence>
<feature type="transmembrane region" description="Helical" evidence="6">
    <location>
        <begin position="80"/>
        <end position="98"/>
    </location>
</feature>
<feature type="transmembrane region" description="Helical" evidence="6">
    <location>
        <begin position="373"/>
        <end position="395"/>
    </location>
</feature>
<dbReference type="SUPFAM" id="SSF103473">
    <property type="entry name" value="MFS general substrate transporter"/>
    <property type="match status" value="1"/>
</dbReference>
<dbReference type="InterPro" id="IPR050930">
    <property type="entry name" value="MFS_Vesicular_Transporter"/>
</dbReference>
<feature type="domain" description="Major facilitator superfamily (MFS) profile" evidence="7">
    <location>
        <begin position="14"/>
        <end position="398"/>
    </location>
</feature>
<keyword evidence="9" id="KW-1185">Reference proteome</keyword>
<dbReference type="GO" id="GO:0022857">
    <property type="term" value="F:transmembrane transporter activity"/>
    <property type="evidence" value="ECO:0007669"/>
    <property type="project" value="InterPro"/>
</dbReference>
<proteinExistence type="predicted"/>
<dbReference type="RefSeq" id="WP_130607740.1">
    <property type="nucleotide sequence ID" value="NZ_AP019368.1"/>
</dbReference>
<evidence type="ECO:0000256" key="6">
    <source>
        <dbReference type="SAM" id="Phobius"/>
    </source>
</evidence>
<feature type="transmembrane region" description="Helical" evidence="6">
    <location>
        <begin position="250"/>
        <end position="270"/>
    </location>
</feature>
<feature type="transmembrane region" description="Helical" evidence="6">
    <location>
        <begin position="306"/>
        <end position="328"/>
    </location>
</feature>
<dbReference type="PROSITE" id="PS50850">
    <property type="entry name" value="MFS"/>
    <property type="match status" value="1"/>
</dbReference>
<evidence type="ECO:0000256" key="2">
    <source>
        <dbReference type="ARBA" id="ARBA00022448"/>
    </source>
</evidence>
<feature type="transmembrane region" description="Helical" evidence="6">
    <location>
        <begin position="52"/>
        <end position="73"/>
    </location>
</feature>
<evidence type="ECO:0000256" key="5">
    <source>
        <dbReference type="ARBA" id="ARBA00023136"/>
    </source>
</evidence>
<keyword evidence="2" id="KW-0813">Transport</keyword>
<dbReference type="EMBL" id="AP019368">
    <property type="protein sequence ID" value="BBH52882.1"/>
    <property type="molecule type" value="Genomic_DNA"/>
</dbReference>
<dbReference type="Gene3D" id="1.20.1250.20">
    <property type="entry name" value="MFS general substrate transporter like domains"/>
    <property type="match status" value="2"/>
</dbReference>
<feature type="transmembrane region" description="Helical" evidence="6">
    <location>
        <begin position="143"/>
        <end position="162"/>
    </location>
</feature>
<keyword evidence="3 6" id="KW-0812">Transmembrane</keyword>
<feature type="transmembrane region" description="Helical" evidence="6">
    <location>
        <begin position="110"/>
        <end position="131"/>
    </location>
</feature>
<keyword evidence="5 6" id="KW-0472">Membrane</keyword>
<dbReference type="AlphaFoldDB" id="A0A4P2VVE7"/>
<reference evidence="8 9" key="1">
    <citation type="submission" date="2018-12" db="EMBL/GenBank/DDBJ databases">
        <title>Rubrispira sanarue gen. nov., sp., nov., a member of the order Silvanigrellales, isolated from a brackish lake in Hamamatsu Japan.</title>
        <authorList>
            <person name="Maejima Y."/>
            <person name="Iino T."/>
            <person name="Muraguchi Y."/>
            <person name="Fukuda K."/>
            <person name="Nojiri H."/>
            <person name="Ohkuma M."/>
            <person name="Moriuchi R."/>
            <person name="Dohra H."/>
            <person name="Kimbara K."/>
            <person name="Shintani M."/>
        </authorList>
    </citation>
    <scope>NUCLEOTIDE SEQUENCE [LARGE SCALE GENOMIC DNA]</scope>
    <source>
        <strain evidence="8 9">RF1110005</strain>
    </source>
</reference>
<dbReference type="InterPro" id="IPR020846">
    <property type="entry name" value="MFS_dom"/>
</dbReference>
<evidence type="ECO:0000313" key="9">
    <source>
        <dbReference type="Proteomes" id="UP000291236"/>
    </source>
</evidence>
<comment type="subcellular location">
    <subcellularLocation>
        <location evidence="1">Membrane</location>
        <topology evidence="1">Multi-pass membrane protein</topology>
    </subcellularLocation>
</comment>
<feature type="transmembrane region" description="Helical" evidence="6">
    <location>
        <begin position="282"/>
        <end position="300"/>
    </location>
</feature>
<feature type="transmembrane region" description="Helical" evidence="6">
    <location>
        <begin position="168"/>
        <end position="188"/>
    </location>
</feature>
<evidence type="ECO:0000256" key="1">
    <source>
        <dbReference type="ARBA" id="ARBA00004141"/>
    </source>
</evidence>
<evidence type="ECO:0000256" key="3">
    <source>
        <dbReference type="ARBA" id="ARBA00022692"/>
    </source>
</evidence>